<reference evidence="3" key="1">
    <citation type="journal article" date="2019" name="Int. J. Syst. Evol. Microbiol.">
        <title>The Global Catalogue of Microorganisms (GCM) 10K type strain sequencing project: providing services to taxonomists for standard genome sequencing and annotation.</title>
        <authorList>
            <consortium name="The Broad Institute Genomics Platform"/>
            <consortium name="The Broad Institute Genome Sequencing Center for Infectious Disease"/>
            <person name="Wu L."/>
            <person name="Ma J."/>
        </authorList>
    </citation>
    <scope>NUCLEOTIDE SEQUENCE [LARGE SCALE GENOMIC DNA]</scope>
    <source>
        <strain evidence="3">KCTC 62102</strain>
    </source>
</reference>
<keyword evidence="3" id="KW-1185">Reference proteome</keyword>
<dbReference type="PANTHER" id="PTHR11203">
    <property type="entry name" value="CLEAVAGE AND POLYADENYLATION SPECIFICITY FACTOR FAMILY MEMBER"/>
    <property type="match status" value="1"/>
</dbReference>
<dbReference type="RefSeq" id="WP_386002435.1">
    <property type="nucleotide sequence ID" value="NZ_JBHRSM010000010.1"/>
</dbReference>
<dbReference type="InterPro" id="IPR001279">
    <property type="entry name" value="Metallo-B-lactamas"/>
</dbReference>
<dbReference type="Pfam" id="PF00753">
    <property type="entry name" value="Lactamase_B"/>
    <property type="match status" value="1"/>
</dbReference>
<organism evidence="2 3">
    <name type="scientific">Tabrizicola soli</name>
    <dbReference type="NCBI Taxonomy" id="2185115"/>
    <lineage>
        <taxon>Bacteria</taxon>
        <taxon>Pseudomonadati</taxon>
        <taxon>Pseudomonadota</taxon>
        <taxon>Alphaproteobacteria</taxon>
        <taxon>Rhodobacterales</taxon>
        <taxon>Paracoccaceae</taxon>
        <taxon>Tabrizicola</taxon>
    </lineage>
</organism>
<accession>A0ABV7DQR6</accession>
<evidence type="ECO:0000259" key="1">
    <source>
        <dbReference type="SMART" id="SM00849"/>
    </source>
</evidence>
<dbReference type="SMART" id="SM00849">
    <property type="entry name" value="Lactamase_B"/>
    <property type="match status" value="1"/>
</dbReference>
<dbReference type="InterPro" id="IPR036866">
    <property type="entry name" value="RibonucZ/Hydroxyglut_hydro"/>
</dbReference>
<sequence>MTFLLPMNGTPWKAAEIPLTSLHSTSEAIMLTLTSLGGASTVTGSKHLLTNGDKRILIDCGLFQGLKNLRELNWAPLPVPPSSIDAVVLTHAHLDHSGYLPRLVRDGFRGRIYATAATRDVAELILKDSGFLNEKDAEYANRKGFSKHKPALPLYGVRDAERAMAMFTIVPFQDAFELPGGATLTFRYAGHILGAASADIEWGGRRIAFSGDLGRYGDPLEPFASGACTPRSCRIDQVRILPLT</sequence>
<dbReference type="InterPro" id="IPR050698">
    <property type="entry name" value="MBL"/>
</dbReference>
<protein>
    <submittedName>
        <fullName evidence="2">MBL fold metallo-hydrolase</fullName>
    </submittedName>
</protein>
<name>A0ABV7DQR6_9RHOB</name>
<proteinExistence type="predicted"/>
<dbReference type="PANTHER" id="PTHR11203:SF37">
    <property type="entry name" value="INTEGRATOR COMPLEX SUBUNIT 11"/>
    <property type="match status" value="1"/>
</dbReference>
<feature type="domain" description="Metallo-beta-lactamase" evidence="1">
    <location>
        <begin position="43"/>
        <end position="244"/>
    </location>
</feature>
<gene>
    <name evidence="2" type="ORF">ACFOD6_04840</name>
</gene>
<dbReference type="EMBL" id="JBHRSM010000010">
    <property type="protein sequence ID" value="MFC3085372.1"/>
    <property type="molecule type" value="Genomic_DNA"/>
</dbReference>
<dbReference type="CDD" id="cd16295">
    <property type="entry name" value="TTHA0252-CPSF-like_MBL-fold"/>
    <property type="match status" value="1"/>
</dbReference>
<comment type="caution">
    <text evidence="2">The sequence shown here is derived from an EMBL/GenBank/DDBJ whole genome shotgun (WGS) entry which is preliminary data.</text>
</comment>
<evidence type="ECO:0000313" key="3">
    <source>
        <dbReference type="Proteomes" id="UP001595445"/>
    </source>
</evidence>
<dbReference type="Gene3D" id="3.60.15.10">
    <property type="entry name" value="Ribonuclease Z/Hydroxyacylglutathione hydrolase-like"/>
    <property type="match status" value="1"/>
</dbReference>
<dbReference type="SUPFAM" id="SSF56281">
    <property type="entry name" value="Metallo-hydrolase/oxidoreductase"/>
    <property type="match status" value="1"/>
</dbReference>
<evidence type="ECO:0000313" key="2">
    <source>
        <dbReference type="EMBL" id="MFC3085372.1"/>
    </source>
</evidence>
<dbReference type="Proteomes" id="UP001595445">
    <property type="component" value="Unassembled WGS sequence"/>
</dbReference>